<evidence type="ECO:0000256" key="7">
    <source>
        <dbReference type="SAM" id="MobiDB-lite"/>
    </source>
</evidence>
<feature type="domain" description="C2H2-type" evidence="8">
    <location>
        <begin position="572"/>
        <end position="599"/>
    </location>
</feature>
<evidence type="ECO:0000256" key="1">
    <source>
        <dbReference type="ARBA" id="ARBA00022723"/>
    </source>
</evidence>
<reference evidence="10" key="1">
    <citation type="submission" date="2025-08" db="UniProtKB">
        <authorList>
            <consortium name="RefSeq"/>
        </authorList>
    </citation>
    <scope>IDENTIFICATION</scope>
</reference>
<keyword evidence="1" id="KW-0479">Metal-binding</keyword>
<feature type="domain" description="C2H2-type" evidence="8">
    <location>
        <begin position="487"/>
        <end position="514"/>
    </location>
</feature>
<accession>A0ABM0JEX4</accession>
<dbReference type="Gene3D" id="3.30.160.60">
    <property type="entry name" value="Classic Zinc Finger"/>
    <property type="match status" value="4"/>
</dbReference>
<dbReference type="PANTHER" id="PTHR24388:SF38">
    <property type="entry name" value="PROTEIN SNAIL"/>
    <property type="match status" value="1"/>
</dbReference>
<proteinExistence type="predicted"/>
<feature type="compositionally biased region" description="Pro residues" evidence="7">
    <location>
        <begin position="436"/>
        <end position="450"/>
    </location>
</feature>
<dbReference type="SUPFAM" id="SSF57667">
    <property type="entry name" value="beta-beta-alpha zinc fingers"/>
    <property type="match status" value="3"/>
</dbReference>
<dbReference type="PANTHER" id="PTHR24388">
    <property type="entry name" value="ZINC FINGER PROTEIN"/>
    <property type="match status" value="1"/>
</dbReference>
<sequence length="633" mass="68567">MPRVLIIGYIYDVTPTSAARGSLEGDRVAAMTPKHVIESAAVENLQPRRSVIVTNNNHPANRSPQPAAAVSDKLSELSCSSHNDICCSSSIMDALSSKDGYSSAGNASYNDSMVTYSMLSSLPSERASSSLPYDSQRHHSANPYSPSSSASSSSSYNAHIGDKAPIALVLSPPPAHTPTPSPIPAAHLTAPSPAHTPAPAHTPNPAHTPVPAHSHHSHAPAPAHSNTPRPAHSRAEALPADHPIHHPLIQQLINQRLHVPSETSQSNSSNSSSSSSSSPRDLLDSESLHYRRDSDSPHRAEDALHEEHQMDVDFKDPRYSPVEQHHYEQHLSYYHTMAEESRVDYLIETSSPDTLNQHHHHHHYASSFPLSSHTSSLTPYSPSSPTSSAHFPPSPSPSLPSTSPKLPTGISSSSTLSSSSLPAPPSPPSSTRTAPSPIPTSPSALSPPSPSDSEVNAYTYEAFLISDGRSRKRALEGEEKPTGRVRYTCNECGKDYATSSNLSRHKQTHRSLDSKNAKKCPHCDKVYVSMPALSMHILTHDLKHACNVCGKTFSRPWLLQGHMRSHTGEKPFGCAHCGKAFADRSNLRAHMQTHSAFKHFACKKCNKTFALKSYLNKHLESACLKDPMDSSNF</sequence>
<feature type="compositionally biased region" description="Low complexity" evidence="7">
    <location>
        <begin position="141"/>
        <end position="157"/>
    </location>
</feature>
<protein>
    <submittedName>
        <fullName evidence="10">Flocculation protein FLO11-like</fullName>
    </submittedName>
</protein>
<feature type="domain" description="C2H2-type" evidence="8">
    <location>
        <begin position="544"/>
        <end position="571"/>
    </location>
</feature>
<dbReference type="InterPro" id="IPR050527">
    <property type="entry name" value="Snail/Krueppel_Znf"/>
</dbReference>
<evidence type="ECO:0000313" key="10">
    <source>
        <dbReference type="RefSeq" id="XP_005092154.1"/>
    </source>
</evidence>
<organism evidence="9 10">
    <name type="scientific">Aplysia californica</name>
    <name type="common">California sea hare</name>
    <dbReference type="NCBI Taxonomy" id="6500"/>
    <lineage>
        <taxon>Eukaryota</taxon>
        <taxon>Metazoa</taxon>
        <taxon>Spiralia</taxon>
        <taxon>Lophotrochozoa</taxon>
        <taxon>Mollusca</taxon>
        <taxon>Gastropoda</taxon>
        <taxon>Heterobranchia</taxon>
        <taxon>Euthyneura</taxon>
        <taxon>Tectipleura</taxon>
        <taxon>Aplysiida</taxon>
        <taxon>Aplysioidea</taxon>
        <taxon>Aplysiidae</taxon>
        <taxon>Aplysia</taxon>
    </lineage>
</organism>
<feature type="compositionally biased region" description="Pro residues" evidence="7">
    <location>
        <begin position="194"/>
        <end position="208"/>
    </location>
</feature>
<feature type="compositionally biased region" description="Basic and acidic residues" evidence="7">
    <location>
        <begin position="281"/>
        <end position="308"/>
    </location>
</feature>
<keyword evidence="4" id="KW-0862">Zinc</keyword>
<keyword evidence="3 6" id="KW-0863">Zinc-finger</keyword>
<feature type="region of interest" description="Disordered" evidence="7">
    <location>
        <begin position="125"/>
        <end position="234"/>
    </location>
</feature>
<evidence type="ECO:0000259" key="8">
    <source>
        <dbReference type="PROSITE" id="PS50157"/>
    </source>
</evidence>
<evidence type="ECO:0000313" key="9">
    <source>
        <dbReference type="Proteomes" id="UP000694888"/>
    </source>
</evidence>
<feature type="compositionally biased region" description="Pro residues" evidence="7">
    <location>
        <begin position="171"/>
        <end position="183"/>
    </location>
</feature>
<feature type="compositionally biased region" description="Low complexity" evidence="7">
    <location>
        <begin position="260"/>
        <end position="280"/>
    </location>
</feature>
<evidence type="ECO:0000256" key="5">
    <source>
        <dbReference type="ARBA" id="ARBA00023242"/>
    </source>
</evidence>
<feature type="region of interest" description="Disordered" evidence="7">
    <location>
        <begin position="354"/>
        <end position="453"/>
    </location>
</feature>
<feature type="compositionally biased region" description="Low complexity" evidence="7">
    <location>
        <begin position="399"/>
        <end position="421"/>
    </location>
</feature>
<gene>
    <name evidence="10" type="primary">LOC101849112</name>
</gene>
<feature type="domain" description="C2H2-type" evidence="8">
    <location>
        <begin position="600"/>
        <end position="627"/>
    </location>
</feature>
<keyword evidence="5" id="KW-0539">Nucleus</keyword>
<dbReference type="GeneID" id="101849112"/>
<dbReference type="PROSITE" id="PS00028">
    <property type="entry name" value="ZINC_FINGER_C2H2_1"/>
    <property type="match status" value="3"/>
</dbReference>
<dbReference type="RefSeq" id="XP_005092154.1">
    <property type="nucleotide sequence ID" value="XM_005092097.2"/>
</dbReference>
<feature type="region of interest" description="Disordered" evidence="7">
    <location>
        <begin position="259"/>
        <end position="308"/>
    </location>
</feature>
<keyword evidence="2" id="KW-0677">Repeat</keyword>
<dbReference type="Proteomes" id="UP000694888">
    <property type="component" value="Unplaced"/>
</dbReference>
<keyword evidence="9" id="KW-1185">Reference proteome</keyword>
<feature type="compositionally biased region" description="Low complexity" evidence="7">
    <location>
        <begin position="366"/>
        <end position="391"/>
    </location>
</feature>
<name>A0ABM0JEX4_APLCA</name>
<feature type="compositionally biased region" description="Low complexity" evidence="7">
    <location>
        <begin position="184"/>
        <end position="193"/>
    </location>
</feature>
<dbReference type="PROSITE" id="PS50157">
    <property type="entry name" value="ZINC_FINGER_C2H2_2"/>
    <property type="match status" value="4"/>
</dbReference>
<evidence type="ECO:0000256" key="2">
    <source>
        <dbReference type="ARBA" id="ARBA00022737"/>
    </source>
</evidence>
<dbReference type="Pfam" id="PF00096">
    <property type="entry name" value="zf-C2H2"/>
    <property type="match status" value="5"/>
</dbReference>
<dbReference type="InterPro" id="IPR036236">
    <property type="entry name" value="Znf_C2H2_sf"/>
</dbReference>
<dbReference type="SMART" id="SM00355">
    <property type="entry name" value="ZnF_C2H2"/>
    <property type="match status" value="5"/>
</dbReference>
<dbReference type="InterPro" id="IPR013087">
    <property type="entry name" value="Znf_C2H2_type"/>
</dbReference>
<evidence type="ECO:0000256" key="6">
    <source>
        <dbReference type="PROSITE-ProRule" id="PRU00042"/>
    </source>
</evidence>
<evidence type="ECO:0000256" key="4">
    <source>
        <dbReference type="ARBA" id="ARBA00022833"/>
    </source>
</evidence>
<evidence type="ECO:0000256" key="3">
    <source>
        <dbReference type="ARBA" id="ARBA00022771"/>
    </source>
</evidence>